<reference evidence="5 6" key="1">
    <citation type="submission" date="2014-03" db="EMBL/GenBank/DDBJ databases">
        <title>Draft genome sequence of the novel thermoacidophilic archaea Acidianus copahuensis ALE1 strain, isolated from Copahue volcanic area in Neuquen Argentina.</title>
        <authorList>
            <person name="Urbieta M.S."/>
            <person name="Rascovan N."/>
            <person name="Castro C."/>
            <person name="Revale S."/>
            <person name="Giaveno M.A."/>
            <person name="Vazquez M.P."/>
            <person name="Donati E.R."/>
        </authorList>
    </citation>
    <scope>NUCLEOTIDE SEQUENCE [LARGE SCALE GENOMIC DNA]</scope>
    <source>
        <strain evidence="5 6">ALE1</strain>
    </source>
</reference>
<evidence type="ECO:0000313" key="6">
    <source>
        <dbReference type="Proteomes" id="UP000024332"/>
    </source>
</evidence>
<dbReference type="GO" id="GO:0016616">
    <property type="term" value="F:oxidoreductase activity, acting on the CH-OH group of donors, NAD or NADP as acceptor"/>
    <property type="evidence" value="ECO:0007669"/>
    <property type="project" value="TreeGrafter"/>
</dbReference>
<keyword evidence="6" id="KW-1185">Reference proteome</keyword>
<feature type="domain" description="3-hydroxyisobutyrate dehydrogenase-like NAD-binding" evidence="4">
    <location>
        <begin position="159"/>
        <end position="279"/>
    </location>
</feature>
<name>A0A031LPV0_9CREN</name>
<dbReference type="Gene3D" id="3.40.50.720">
    <property type="entry name" value="NAD(P)-binding Rossmann-like Domain"/>
    <property type="match status" value="1"/>
</dbReference>
<dbReference type="SUPFAM" id="SSF48179">
    <property type="entry name" value="6-phosphogluconate dehydrogenase C-terminal domain-like"/>
    <property type="match status" value="1"/>
</dbReference>
<dbReference type="Pfam" id="PF03446">
    <property type="entry name" value="NAD_binding_2"/>
    <property type="match status" value="1"/>
</dbReference>
<dbReference type="InterPro" id="IPR006115">
    <property type="entry name" value="6PGDH_NADP-bd"/>
</dbReference>
<protein>
    <submittedName>
        <fullName evidence="5">3-hydroxyisobutyrate dehydrogenase</fullName>
    </submittedName>
</protein>
<organism evidence="5 6">
    <name type="scientific">Candidatus Acidianus copahuensis</name>
    <dbReference type="NCBI Taxonomy" id="1160895"/>
    <lineage>
        <taxon>Archaea</taxon>
        <taxon>Thermoproteota</taxon>
        <taxon>Thermoprotei</taxon>
        <taxon>Sulfolobales</taxon>
        <taxon>Sulfolobaceae</taxon>
        <taxon>Acidianus</taxon>
    </lineage>
</organism>
<dbReference type="OrthoDB" id="23890at2157"/>
<evidence type="ECO:0000256" key="1">
    <source>
        <dbReference type="ARBA" id="ARBA00023002"/>
    </source>
</evidence>
<keyword evidence="2" id="KW-0520">NAD</keyword>
<dbReference type="InterPro" id="IPR008927">
    <property type="entry name" value="6-PGluconate_DH-like_C_sf"/>
</dbReference>
<dbReference type="Pfam" id="PF14833">
    <property type="entry name" value="NAD_binding_11"/>
    <property type="match status" value="1"/>
</dbReference>
<dbReference type="PANTHER" id="PTHR22981">
    <property type="entry name" value="3-HYDROXYISOBUTYRATE DEHYDROGENASE-RELATED"/>
    <property type="match status" value="1"/>
</dbReference>
<comment type="caution">
    <text evidence="5">The sequence shown here is derived from an EMBL/GenBank/DDBJ whole genome shotgun (WGS) entry which is preliminary data.</text>
</comment>
<gene>
    <name evidence="5" type="ORF">CM19_05205</name>
</gene>
<dbReference type="PANTHER" id="PTHR22981:SF80">
    <property type="entry name" value="BLR4309 PROTEIN"/>
    <property type="match status" value="1"/>
</dbReference>
<dbReference type="EMBL" id="JFZT01000039">
    <property type="protein sequence ID" value="EZQ06775.1"/>
    <property type="molecule type" value="Genomic_DNA"/>
</dbReference>
<accession>A0A031LPV0</accession>
<dbReference type="InterPro" id="IPR029154">
    <property type="entry name" value="HIBADH-like_NADP-bd"/>
</dbReference>
<evidence type="ECO:0000259" key="4">
    <source>
        <dbReference type="Pfam" id="PF14833"/>
    </source>
</evidence>
<dbReference type="STRING" id="1160895.CM19_05205"/>
<dbReference type="Proteomes" id="UP000024332">
    <property type="component" value="Unassembled WGS sequence"/>
</dbReference>
<dbReference type="PIRSF" id="PIRSF000103">
    <property type="entry name" value="HIBADH"/>
    <property type="match status" value="1"/>
</dbReference>
<feature type="domain" description="6-phosphogluconate dehydrogenase NADP-binding" evidence="3">
    <location>
        <begin position="3"/>
        <end position="156"/>
    </location>
</feature>
<evidence type="ECO:0000259" key="3">
    <source>
        <dbReference type="Pfam" id="PF03446"/>
    </source>
</evidence>
<dbReference type="GO" id="GO:0050661">
    <property type="term" value="F:NADP binding"/>
    <property type="evidence" value="ECO:0007669"/>
    <property type="project" value="InterPro"/>
</dbReference>
<evidence type="ECO:0000313" key="5">
    <source>
        <dbReference type="EMBL" id="EZQ06775.1"/>
    </source>
</evidence>
<sequence>MNGLIGLGVMGWRIGANLAKDGVLGLVWDRTEDKAKEFSRQYKVKFGGLQEIANECEIVLTMLSDDDAVTTVVENLIPHLKGKILVDMSTISPSVSLALAKKVKEVGGVMYDAPVIGTSVFVEQKKLVVMVGGPEDQFSKVKDLLSHTSSSVIYMGDNGMGLYAKLVNNLLLGVYATAMAEAYNFGISSGLDKEKVAKVLSELSSARSPTTELKVPKMVSEDYSTQFAVKHMRKDLEIIQRESQRIRALTLTSSLSLQLYRMAEALGLGEKDFIGVLEVFRKLSPGSTKE</sequence>
<dbReference type="SUPFAM" id="SSF51735">
    <property type="entry name" value="NAD(P)-binding Rossmann-fold domains"/>
    <property type="match status" value="1"/>
</dbReference>
<dbReference type="InterPro" id="IPR036291">
    <property type="entry name" value="NAD(P)-bd_dom_sf"/>
</dbReference>
<dbReference type="InterPro" id="IPR013328">
    <property type="entry name" value="6PGD_dom2"/>
</dbReference>
<dbReference type="GO" id="GO:0051287">
    <property type="term" value="F:NAD binding"/>
    <property type="evidence" value="ECO:0007669"/>
    <property type="project" value="InterPro"/>
</dbReference>
<dbReference type="AlphaFoldDB" id="A0A031LPV0"/>
<dbReference type="RefSeq" id="WP_048099314.1">
    <property type="nucleotide sequence ID" value="NZ_JFZT01000039.1"/>
</dbReference>
<dbReference type="Gene3D" id="1.10.1040.10">
    <property type="entry name" value="N-(1-d-carboxylethyl)-l-norvaline Dehydrogenase, domain 2"/>
    <property type="match status" value="1"/>
</dbReference>
<proteinExistence type="predicted"/>
<keyword evidence="1" id="KW-0560">Oxidoreductase</keyword>
<evidence type="ECO:0000256" key="2">
    <source>
        <dbReference type="ARBA" id="ARBA00023027"/>
    </source>
</evidence>
<dbReference type="InterPro" id="IPR015815">
    <property type="entry name" value="HIBADH-related"/>
</dbReference>